<dbReference type="OrthoDB" id="1329044at2759"/>
<feature type="region of interest" description="Disordered" evidence="1">
    <location>
        <begin position="119"/>
        <end position="142"/>
    </location>
</feature>
<proteinExistence type="predicted"/>
<organism evidence="2">
    <name type="scientific">Nicotiana tabacum</name>
    <name type="common">Common tobacco</name>
    <dbReference type="NCBI Taxonomy" id="4097"/>
    <lineage>
        <taxon>Eukaryota</taxon>
        <taxon>Viridiplantae</taxon>
        <taxon>Streptophyta</taxon>
        <taxon>Embryophyta</taxon>
        <taxon>Tracheophyta</taxon>
        <taxon>Spermatophyta</taxon>
        <taxon>Magnoliopsida</taxon>
        <taxon>eudicotyledons</taxon>
        <taxon>Gunneridae</taxon>
        <taxon>Pentapetalae</taxon>
        <taxon>asterids</taxon>
        <taxon>lamiids</taxon>
        <taxon>Solanales</taxon>
        <taxon>Solanaceae</taxon>
        <taxon>Nicotianoideae</taxon>
        <taxon>Nicotianeae</taxon>
        <taxon>Nicotiana</taxon>
    </lineage>
</organism>
<protein>
    <submittedName>
        <fullName evidence="2">Uncharacterized protein</fullName>
    </submittedName>
</protein>
<sequence>MCFYSPRLYRGGIIKLARRSSKAPFSSIDETRDRGWMGRFVRIKTSNLVPAEDMSFPEKWNMNPVAQMSEPITELKQWFEGLVLQRPYSERAWMELSKGRCEARNHGLGKDVAMRPRVLRSKKRKKLARKSCKPKEGSGIMP</sequence>
<evidence type="ECO:0000313" key="2">
    <source>
        <dbReference type="RefSeq" id="XP_016507441.1"/>
    </source>
</evidence>
<reference evidence="2" key="1">
    <citation type="submission" date="2025-08" db="UniProtKB">
        <authorList>
            <consortium name="RefSeq"/>
        </authorList>
    </citation>
    <scope>IDENTIFICATION</scope>
</reference>
<accession>A0A1S4D234</accession>
<name>A0A1S4D234_TOBAC</name>
<dbReference type="KEGG" id="nta:107825120"/>
<gene>
    <name evidence="2" type="primary">LOC107825120</name>
</gene>
<dbReference type="PaxDb" id="4097-A0A1S4D234"/>
<evidence type="ECO:0000256" key="1">
    <source>
        <dbReference type="SAM" id="MobiDB-lite"/>
    </source>
</evidence>
<dbReference type="RefSeq" id="XP_016507441.1">
    <property type="nucleotide sequence ID" value="XM_016651955.1"/>
</dbReference>
<dbReference type="AlphaFoldDB" id="A0A1S4D234"/>
<feature type="compositionally biased region" description="Basic residues" evidence="1">
    <location>
        <begin position="119"/>
        <end position="132"/>
    </location>
</feature>